<evidence type="ECO:0000256" key="10">
    <source>
        <dbReference type="PROSITE-ProRule" id="PRU01193"/>
    </source>
</evidence>
<evidence type="ECO:0000259" key="12">
    <source>
        <dbReference type="PROSITE" id="PS51371"/>
    </source>
</evidence>
<keyword evidence="3" id="KW-1003">Cell membrane</keyword>
<evidence type="ECO:0000256" key="11">
    <source>
        <dbReference type="SAM" id="Phobius"/>
    </source>
</evidence>
<dbReference type="RefSeq" id="WP_267614801.1">
    <property type="nucleotide sequence ID" value="NZ_JAOVZQ010000001.1"/>
</dbReference>
<dbReference type="SMART" id="SM00116">
    <property type="entry name" value="CBS"/>
    <property type="match status" value="2"/>
</dbReference>
<dbReference type="Gene3D" id="3.10.580.10">
    <property type="entry name" value="CBS-domain"/>
    <property type="match status" value="1"/>
</dbReference>
<evidence type="ECO:0000259" key="13">
    <source>
        <dbReference type="PROSITE" id="PS51846"/>
    </source>
</evidence>
<reference evidence="14" key="1">
    <citation type="submission" date="2022-10" db="EMBL/GenBank/DDBJ databases">
        <title>Hoeflea sp. J2-29, isolated from marine algae.</title>
        <authorList>
            <person name="Kristyanto S."/>
            <person name="Kim J.M."/>
            <person name="Jeon C.O."/>
        </authorList>
    </citation>
    <scope>NUCLEOTIDE SEQUENCE</scope>
    <source>
        <strain evidence="14">J2-29</strain>
    </source>
</reference>
<dbReference type="InterPro" id="IPR000644">
    <property type="entry name" value="CBS_dom"/>
</dbReference>
<gene>
    <name evidence="14" type="ORF">OEG82_00375</name>
</gene>
<feature type="domain" description="CBS" evidence="12">
    <location>
        <begin position="216"/>
        <end position="281"/>
    </location>
</feature>
<comment type="similarity">
    <text evidence="2">Belongs to the UPF0053 family. Hemolysin C subfamily.</text>
</comment>
<dbReference type="InterPro" id="IPR005170">
    <property type="entry name" value="Transptr-assoc_dom"/>
</dbReference>
<feature type="transmembrane region" description="Helical" evidence="11">
    <location>
        <begin position="130"/>
        <end position="156"/>
    </location>
</feature>
<evidence type="ECO:0000256" key="1">
    <source>
        <dbReference type="ARBA" id="ARBA00004651"/>
    </source>
</evidence>
<keyword evidence="4 10" id="KW-0812">Transmembrane</keyword>
<keyword evidence="6 10" id="KW-1133">Transmembrane helix</keyword>
<dbReference type="Pfam" id="PF00571">
    <property type="entry name" value="CBS"/>
    <property type="match status" value="2"/>
</dbReference>
<organism evidence="14 15">
    <name type="scientific">Hoeflea ulvae</name>
    <dbReference type="NCBI Taxonomy" id="2983764"/>
    <lineage>
        <taxon>Bacteria</taxon>
        <taxon>Pseudomonadati</taxon>
        <taxon>Pseudomonadota</taxon>
        <taxon>Alphaproteobacteria</taxon>
        <taxon>Hyphomicrobiales</taxon>
        <taxon>Rhizobiaceae</taxon>
        <taxon>Hoeflea</taxon>
    </lineage>
</organism>
<feature type="domain" description="CBS" evidence="12">
    <location>
        <begin position="284"/>
        <end position="341"/>
    </location>
</feature>
<evidence type="ECO:0000256" key="5">
    <source>
        <dbReference type="ARBA" id="ARBA00022737"/>
    </source>
</evidence>
<dbReference type="PANTHER" id="PTHR22777">
    <property type="entry name" value="HEMOLYSIN-RELATED"/>
    <property type="match status" value="1"/>
</dbReference>
<dbReference type="InterPro" id="IPR002550">
    <property type="entry name" value="CNNM"/>
</dbReference>
<sequence length="430" mass="47110">MLDTIIATVTEHGLTILAILVLIGLSGFFSGSETALTAASRARMHSLETSGDDRAATVNTLIERKDRLIGALLIGNNLVNILASALATSVLLSIFGDSGVAVATLTMTLLLVIFAEVLPKSWAISTPDRFAMVVAPVVKAFVVVVGPMSSFINWIVRHIMSLFGITFASETSMLSAHEEIRGAVDLLHREGSVIKADRDRLGGLLDLGELEVSDVMIHRTSMRMLNADDTPEVNVRAVLESPYTRMPIWRGSTDNIIGIIHAKDVLRVLADVANEPHRMDVVKIAQKPWFVPDTTSVPDQLNAFLRRKAHIAIVVDEYGEVEGLVTLEDILEEIVGDIADEHDAEVRGVRQEADGSIVVDGSVPIRDLNRALDWSLPDDEATTVAGLVIHESQTIPEEKQAFTFHGKRFVVMKRERNRITRLRIRPADTV</sequence>
<dbReference type="SUPFAM" id="SSF56176">
    <property type="entry name" value="FAD-binding/transporter-associated domain-like"/>
    <property type="match status" value="1"/>
</dbReference>
<dbReference type="PANTHER" id="PTHR22777:SF32">
    <property type="entry name" value="UPF0053 INNER MEMBRANE PROTEIN YFJD"/>
    <property type="match status" value="1"/>
</dbReference>
<feature type="transmembrane region" description="Helical" evidence="11">
    <location>
        <begin position="100"/>
        <end position="118"/>
    </location>
</feature>
<keyword evidence="8 10" id="KW-0472">Membrane</keyword>
<dbReference type="EMBL" id="JAOVZQ010000001">
    <property type="protein sequence ID" value="MCY0092507.1"/>
    <property type="molecule type" value="Genomic_DNA"/>
</dbReference>
<keyword evidence="5" id="KW-0677">Repeat</keyword>
<dbReference type="Proteomes" id="UP001081283">
    <property type="component" value="Unassembled WGS sequence"/>
</dbReference>
<protein>
    <submittedName>
        <fullName evidence="14">HlyC/CorC family transporter</fullName>
    </submittedName>
</protein>
<dbReference type="SUPFAM" id="SSF54631">
    <property type="entry name" value="CBS-domain pair"/>
    <property type="match status" value="1"/>
</dbReference>
<dbReference type="Pfam" id="PF01595">
    <property type="entry name" value="CNNM"/>
    <property type="match status" value="1"/>
</dbReference>
<feature type="domain" description="CNNM transmembrane" evidence="13">
    <location>
        <begin position="8"/>
        <end position="197"/>
    </location>
</feature>
<dbReference type="Gene3D" id="3.30.465.10">
    <property type="match status" value="1"/>
</dbReference>
<evidence type="ECO:0000256" key="4">
    <source>
        <dbReference type="ARBA" id="ARBA00022692"/>
    </source>
</evidence>
<evidence type="ECO:0000256" key="7">
    <source>
        <dbReference type="ARBA" id="ARBA00023122"/>
    </source>
</evidence>
<evidence type="ECO:0000256" key="2">
    <source>
        <dbReference type="ARBA" id="ARBA00006446"/>
    </source>
</evidence>
<dbReference type="Pfam" id="PF03471">
    <property type="entry name" value="CorC_HlyC"/>
    <property type="match status" value="1"/>
</dbReference>
<dbReference type="CDD" id="cd04590">
    <property type="entry name" value="CBS_pair_CorC_HlyC_assoc"/>
    <property type="match status" value="1"/>
</dbReference>
<accession>A0ABT3Y9W2</accession>
<evidence type="ECO:0000256" key="8">
    <source>
        <dbReference type="ARBA" id="ARBA00023136"/>
    </source>
</evidence>
<dbReference type="PROSITE" id="PS51846">
    <property type="entry name" value="CNNM"/>
    <property type="match status" value="1"/>
</dbReference>
<comment type="caution">
    <text evidence="14">The sequence shown here is derived from an EMBL/GenBank/DDBJ whole genome shotgun (WGS) entry which is preliminary data.</text>
</comment>
<proteinExistence type="inferred from homology"/>
<dbReference type="SMART" id="SM01091">
    <property type="entry name" value="CorC_HlyC"/>
    <property type="match status" value="1"/>
</dbReference>
<name>A0ABT3Y9W2_9HYPH</name>
<dbReference type="InterPro" id="IPR036318">
    <property type="entry name" value="FAD-bd_PCMH-like_sf"/>
</dbReference>
<dbReference type="PROSITE" id="PS51371">
    <property type="entry name" value="CBS"/>
    <property type="match status" value="2"/>
</dbReference>
<dbReference type="InterPro" id="IPR016169">
    <property type="entry name" value="FAD-bd_PCMH_sub2"/>
</dbReference>
<dbReference type="InterPro" id="IPR046342">
    <property type="entry name" value="CBS_dom_sf"/>
</dbReference>
<comment type="subcellular location">
    <subcellularLocation>
        <location evidence="1">Cell membrane</location>
        <topology evidence="1">Multi-pass membrane protein</topology>
    </subcellularLocation>
</comment>
<evidence type="ECO:0000256" key="3">
    <source>
        <dbReference type="ARBA" id="ARBA00022475"/>
    </source>
</evidence>
<evidence type="ECO:0000256" key="9">
    <source>
        <dbReference type="PROSITE-ProRule" id="PRU00703"/>
    </source>
</evidence>
<evidence type="ECO:0000256" key="6">
    <source>
        <dbReference type="ARBA" id="ARBA00022989"/>
    </source>
</evidence>
<keyword evidence="7 9" id="KW-0129">CBS domain</keyword>
<keyword evidence="15" id="KW-1185">Reference proteome</keyword>
<evidence type="ECO:0000313" key="14">
    <source>
        <dbReference type="EMBL" id="MCY0092507.1"/>
    </source>
</evidence>
<evidence type="ECO:0000313" key="15">
    <source>
        <dbReference type="Proteomes" id="UP001081283"/>
    </source>
</evidence>
<feature type="transmembrane region" description="Helical" evidence="11">
    <location>
        <begin position="68"/>
        <end position="94"/>
    </location>
</feature>
<dbReference type="InterPro" id="IPR044751">
    <property type="entry name" value="Ion_transp-like_CBS"/>
</dbReference>
<feature type="transmembrane region" description="Helical" evidence="11">
    <location>
        <begin position="12"/>
        <end position="36"/>
    </location>
</feature>